<evidence type="ECO:0000313" key="2">
    <source>
        <dbReference type="Proteomes" id="UP001057402"/>
    </source>
</evidence>
<organism evidence="1 2">
    <name type="scientific">Melastoma candidum</name>
    <dbReference type="NCBI Taxonomy" id="119954"/>
    <lineage>
        <taxon>Eukaryota</taxon>
        <taxon>Viridiplantae</taxon>
        <taxon>Streptophyta</taxon>
        <taxon>Embryophyta</taxon>
        <taxon>Tracheophyta</taxon>
        <taxon>Spermatophyta</taxon>
        <taxon>Magnoliopsida</taxon>
        <taxon>eudicotyledons</taxon>
        <taxon>Gunneridae</taxon>
        <taxon>Pentapetalae</taxon>
        <taxon>rosids</taxon>
        <taxon>malvids</taxon>
        <taxon>Myrtales</taxon>
        <taxon>Melastomataceae</taxon>
        <taxon>Melastomatoideae</taxon>
        <taxon>Melastomateae</taxon>
        <taxon>Melastoma</taxon>
    </lineage>
</organism>
<gene>
    <name evidence="1" type="ORF">MLD38_025716</name>
</gene>
<reference evidence="2" key="1">
    <citation type="journal article" date="2023" name="Front. Plant Sci.">
        <title>Chromosomal-level genome assembly of Melastoma candidum provides insights into trichome evolution.</title>
        <authorList>
            <person name="Zhong Y."/>
            <person name="Wu W."/>
            <person name="Sun C."/>
            <person name="Zou P."/>
            <person name="Liu Y."/>
            <person name="Dai S."/>
            <person name="Zhou R."/>
        </authorList>
    </citation>
    <scope>NUCLEOTIDE SEQUENCE [LARGE SCALE GENOMIC DNA]</scope>
</reference>
<name>A0ACB9NXU3_9MYRT</name>
<dbReference type="EMBL" id="CM042886">
    <property type="protein sequence ID" value="KAI4340926.1"/>
    <property type="molecule type" value="Genomic_DNA"/>
</dbReference>
<comment type="caution">
    <text evidence="1">The sequence shown here is derived from an EMBL/GenBank/DDBJ whole genome shotgun (WGS) entry which is preliminary data.</text>
</comment>
<evidence type="ECO:0000313" key="1">
    <source>
        <dbReference type="EMBL" id="KAI4340926.1"/>
    </source>
</evidence>
<dbReference type="Proteomes" id="UP001057402">
    <property type="component" value="Chromosome 7"/>
</dbReference>
<accession>A0ACB9NXU3</accession>
<protein>
    <submittedName>
        <fullName evidence="1">Uncharacterized protein</fullName>
    </submittedName>
</protein>
<keyword evidence="2" id="KW-1185">Reference proteome</keyword>
<sequence length="269" mass="29477">MIPSLDVVLYACVAKSAAVLGEFARNSDLVALGKRCIDCAPEFHSVFSHTCRDKTYTFLIDRPFVFFGIFDGSVGKTERVGFLCRIKASFFGLVELGLAVDSENLNRYALQEEFEGIIQGIVPPVGTLASESQCPVRVGDRDNGSDSDKGMGVFMAPLLGGSPSKGLKKKKRGNEEQWSANCGSNHHKDGSFENWAEVCDEASCRITLSNGGSRDSAGGNVLKSAGDRLRAKKAWRRQLCVVLMLDLFFCLVLFAVWLWICRGLQCIKD</sequence>
<proteinExistence type="predicted"/>